<protein>
    <recommendedName>
        <fullName evidence="3">Lipoprotein</fullName>
    </recommendedName>
</protein>
<dbReference type="RefSeq" id="WP_085099668.1">
    <property type="nucleotide sequence ID" value="NZ_FWZU01000002.1"/>
</dbReference>
<keyword evidence="2" id="KW-1185">Reference proteome</keyword>
<dbReference type="PROSITE" id="PS51257">
    <property type="entry name" value="PROKAR_LIPOPROTEIN"/>
    <property type="match status" value="1"/>
</dbReference>
<name>A0A1X7CRZ7_9BACT</name>
<proteinExistence type="predicted"/>
<dbReference type="STRING" id="1519643.SAMN06295933_1151"/>
<reference evidence="2" key="1">
    <citation type="submission" date="2017-04" db="EMBL/GenBank/DDBJ databases">
        <authorList>
            <person name="Varghese N."/>
            <person name="Submissions S."/>
        </authorList>
    </citation>
    <scope>NUCLEOTIDE SEQUENCE [LARGE SCALE GENOMIC DNA]</scope>
    <source>
        <strain evidence="2">K3S</strain>
    </source>
</reference>
<evidence type="ECO:0000313" key="1">
    <source>
        <dbReference type="EMBL" id="SMF01681.1"/>
    </source>
</evidence>
<evidence type="ECO:0008006" key="3">
    <source>
        <dbReference type="Google" id="ProtNLM"/>
    </source>
</evidence>
<organism evidence="1 2">
    <name type="scientific">Desulfovibrio gilichinskyi</name>
    <dbReference type="NCBI Taxonomy" id="1519643"/>
    <lineage>
        <taxon>Bacteria</taxon>
        <taxon>Pseudomonadati</taxon>
        <taxon>Thermodesulfobacteriota</taxon>
        <taxon>Desulfovibrionia</taxon>
        <taxon>Desulfovibrionales</taxon>
        <taxon>Desulfovibrionaceae</taxon>
        <taxon>Desulfovibrio</taxon>
    </lineage>
</organism>
<dbReference type="Proteomes" id="UP000192906">
    <property type="component" value="Unassembled WGS sequence"/>
</dbReference>
<sequence length="92" mass="10302">MKKILTVIAALLIIGGCSKWQNPNLVDPAQRNEILAKDKAFCGQQSAEIDPIGAETDDAPPEPTTYEAEFSENYSQANIFEKCMKERGWRKK</sequence>
<dbReference type="EMBL" id="FWZU01000002">
    <property type="protein sequence ID" value="SMF01681.1"/>
    <property type="molecule type" value="Genomic_DNA"/>
</dbReference>
<dbReference type="OrthoDB" id="5459194at2"/>
<gene>
    <name evidence="1" type="ORF">SAMN06295933_1151</name>
</gene>
<accession>A0A1X7CRZ7</accession>
<evidence type="ECO:0000313" key="2">
    <source>
        <dbReference type="Proteomes" id="UP000192906"/>
    </source>
</evidence>
<dbReference type="AlphaFoldDB" id="A0A1X7CRZ7"/>